<dbReference type="Pfam" id="PF13568">
    <property type="entry name" value="OMP_b-brl_2"/>
    <property type="match status" value="1"/>
</dbReference>
<sequence>MKKLLSISAVLIALITIPNLAKAQDTSWGPMIGVNGSSIPDFPLSANKTGVNLGAFLNHSKHEHLGLKVEAFYSQMGSNFNGFEDKIEMHYIQVPLYGVWYLNDKGNDFRPKIMLGPYLGFLAGASGSNTSGNNFTGENFKSIDFGGKAAAGFNWKLNPKIWLNTEFYFGGSFANIYKTDIINIKNQNLGLNLGLSFPVK</sequence>
<dbReference type="EMBL" id="CP029480">
    <property type="protein sequence ID" value="AWV99618.1"/>
    <property type="molecule type" value="Genomic_DNA"/>
</dbReference>
<dbReference type="AlphaFoldDB" id="A0A2Z4GF56"/>
<dbReference type="Gene3D" id="2.40.160.20">
    <property type="match status" value="1"/>
</dbReference>
<protein>
    <recommendedName>
        <fullName evidence="2">Outer membrane protein beta-barrel domain-containing protein</fullName>
    </recommendedName>
</protein>
<feature type="chain" id="PRO_5016306288" description="Outer membrane protein beta-barrel domain-containing protein" evidence="1">
    <location>
        <begin position="24"/>
        <end position="200"/>
    </location>
</feature>
<dbReference type="RefSeq" id="WP_111372986.1">
    <property type="nucleotide sequence ID" value="NZ_CP029480.1"/>
</dbReference>
<name>A0A2Z4GF56_9BACT</name>
<keyword evidence="4" id="KW-1185">Reference proteome</keyword>
<gene>
    <name evidence="3" type="ORF">DJ013_16140</name>
</gene>
<dbReference type="OrthoDB" id="1121752at2"/>
<dbReference type="InterPro" id="IPR011250">
    <property type="entry name" value="OMP/PagP_B-barrel"/>
</dbReference>
<dbReference type="SUPFAM" id="SSF56925">
    <property type="entry name" value="OMPA-like"/>
    <property type="match status" value="1"/>
</dbReference>
<evidence type="ECO:0000313" key="3">
    <source>
        <dbReference type="EMBL" id="AWV99618.1"/>
    </source>
</evidence>
<feature type="domain" description="Outer membrane protein beta-barrel" evidence="2">
    <location>
        <begin position="27"/>
        <end position="170"/>
    </location>
</feature>
<keyword evidence="1" id="KW-0732">Signal</keyword>
<dbReference type="Proteomes" id="UP000249873">
    <property type="component" value="Chromosome"/>
</dbReference>
<feature type="signal peptide" evidence="1">
    <location>
        <begin position="1"/>
        <end position="23"/>
    </location>
</feature>
<evidence type="ECO:0000256" key="1">
    <source>
        <dbReference type="SAM" id="SignalP"/>
    </source>
</evidence>
<evidence type="ECO:0000313" key="4">
    <source>
        <dbReference type="Proteomes" id="UP000249873"/>
    </source>
</evidence>
<dbReference type="KEGG" id="als:DJ013_16140"/>
<dbReference type="InterPro" id="IPR025665">
    <property type="entry name" value="Beta-barrel_OMP_2"/>
</dbReference>
<accession>A0A2Z4GF56</accession>
<organism evidence="3 4">
    <name type="scientific">Arcticibacterium luteifluviistationis</name>
    <dbReference type="NCBI Taxonomy" id="1784714"/>
    <lineage>
        <taxon>Bacteria</taxon>
        <taxon>Pseudomonadati</taxon>
        <taxon>Bacteroidota</taxon>
        <taxon>Cytophagia</taxon>
        <taxon>Cytophagales</taxon>
        <taxon>Leadbetterellaceae</taxon>
        <taxon>Arcticibacterium</taxon>
    </lineage>
</organism>
<evidence type="ECO:0000259" key="2">
    <source>
        <dbReference type="Pfam" id="PF13568"/>
    </source>
</evidence>
<reference evidence="3 4" key="1">
    <citation type="submission" date="2018-05" db="EMBL/GenBank/DDBJ databases">
        <title>Complete genome sequence of Arcticibacterium luteifluviistationis SM1504T, a cytophagaceae bacterium isolated from Arctic surface seawater.</title>
        <authorList>
            <person name="Li Y."/>
            <person name="Qin Q.-L."/>
        </authorList>
    </citation>
    <scope>NUCLEOTIDE SEQUENCE [LARGE SCALE GENOMIC DNA]</scope>
    <source>
        <strain evidence="3 4">SM1504</strain>
    </source>
</reference>
<proteinExistence type="predicted"/>